<accession>A0A0D7BQ49</accession>
<evidence type="ECO:0000313" key="3">
    <source>
        <dbReference type="Proteomes" id="UP000054007"/>
    </source>
</evidence>
<dbReference type="EMBL" id="KN880445">
    <property type="protein sequence ID" value="KIY72294.1"/>
    <property type="molecule type" value="Genomic_DNA"/>
</dbReference>
<evidence type="ECO:0000313" key="2">
    <source>
        <dbReference type="EMBL" id="KIY72294.1"/>
    </source>
</evidence>
<evidence type="ECO:0000256" key="1">
    <source>
        <dbReference type="SAM" id="MobiDB-lite"/>
    </source>
</evidence>
<feature type="compositionally biased region" description="Polar residues" evidence="1">
    <location>
        <begin position="1"/>
        <end position="10"/>
    </location>
</feature>
<organism evidence="2 3">
    <name type="scientific">Cylindrobasidium torrendii FP15055 ss-10</name>
    <dbReference type="NCBI Taxonomy" id="1314674"/>
    <lineage>
        <taxon>Eukaryota</taxon>
        <taxon>Fungi</taxon>
        <taxon>Dikarya</taxon>
        <taxon>Basidiomycota</taxon>
        <taxon>Agaricomycotina</taxon>
        <taxon>Agaricomycetes</taxon>
        <taxon>Agaricomycetidae</taxon>
        <taxon>Agaricales</taxon>
        <taxon>Marasmiineae</taxon>
        <taxon>Physalacriaceae</taxon>
        <taxon>Cylindrobasidium</taxon>
    </lineage>
</organism>
<dbReference type="AlphaFoldDB" id="A0A0D7BQ49"/>
<feature type="region of interest" description="Disordered" evidence="1">
    <location>
        <begin position="1"/>
        <end position="22"/>
    </location>
</feature>
<reference evidence="2 3" key="1">
    <citation type="journal article" date="2015" name="Fungal Genet. Biol.">
        <title>Evolution of novel wood decay mechanisms in Agaricales revealed by the genome sequences of Fistulina hepatica and Cylindrobasidium torrendii.</title>
        <authorList>
            <person name="Floudas D."/>
            <person name="Held B.W."/>
            <person name="Riley R."/>
            <person name="Nagy L.G."/>
            <person name="Koehler G."/>
            <person name="Ransdell A.S."/>
            <person name="Younus H."/>
            <person name="Chow J."/>
            <person name="Chiniquy J."/>
            <person name="Lipzen A."/>
            <person name="Tritt A."/>
            <person name="Sun H."/>
            <person name="Haridas S."/>
            <person name="LaButti K."/>
            <person name="Ohm R.A."/>
            <person name="Kues U."/>
            <person name="Blanchette R.A."/>
            <person name="Grigoriev I.V."/>
            <person name="Minto R.E."/>
            <person name="Hibbett D.S."/>
        </authorList>
    </citation>
    <scope>NUCLEOTIDE SEQUENCE [LARGE SCALE GENOMIC DNA]</scope>
    <source>
        <strain evidence="2 3">FP15055 ss-10</strain>
    </source>
</reference>
<proteinExistence type="predicted"/>
<dbReference type="Proteomes" id="UP000054007">
    <property type="component" value="Unassembled WGS sequence"/>
</dbReference>
<protein>
    <submittedName>
        <fullName evidence="2">Uncharacterized protein</fullName>
    </submittedName>
</protein>
<gene>
    <name evidence="2" type="ORF">CYLTODRAFT_407538</name>
</gene>
<name>A0A0D7BQ49_9AGAR</name>
<sequence length="199" mass="22147">MDRGRSVQSPSHPPTLDGRQGTVQISQRDPFCLSTPRRRILLLSSRLFIRTEHGHAVAGLRARILQGFGSNLVISGRLQAVVSVHQSVGVAVLVALQEDHTGKRVLAECLDEWCQGVANKGTMFHLWFTMRRGRSSTPIDNESPIWRRLLAKTQDCGAASAALDDDLPWGWPVIRPWYCARSTLVTMSSRICVACQQYV</sequence>
<keyword evidence="3" id="KW-1185">Reference proteome</keyword>